<dbReference type="Pfam" id="PF00078">
    <property type="entry name" value="RVT_1"/>
    <property type="match status" value="1"/>
</dbReference>
<accession>A0A1B6HMK6</accession>
<gene>
    <name evidence="2" type="ORF">g.41634</name>
</gene>
<evidence type="ECO:0000313" key="2">
    <source>
        <dbReference type="EMBL" id="JAS75920.1"/>
    </source>
</evidence>
<proteinExistence type="predicted"/>
<dbReference type="EMBL" id="GECU01031786">
    <property type="protein sequence ID" value="JAS75920.1"/>
    <property type="molecule type" value="Transcribed_RNA"/>
</dbReference>
<dbReference type="AlphaFoldDB" id="A0A1B6HMK6"/>
<name>A0A1B6HMK6_9HEMI</name>
<dbReference type="PANTHER" id="PTHR33332">
    <property type="entry name" value="REVERSE TRANSCRIPTASE DOMAIN-CONTAINING PROTEIN"/>
    <property type="match status" value="1"/>
</dbReference>
<dbReference type="PROSITE" id="PS50878">
    <property type="entry name" value="RT_POL"/>
    <property type="match status" value="1"/>
</dbReference>
<evidence type="ECO:0000259" key="1">
    <source>
        <dbReference type="PROSITE" id="PS50878"/>
    </source>
</evidence>
<dbReference type="InterPro" id="IPR043502">
    <property type="entry name" value="DNA/RNA_pol_sf"/>
</dbReference>
<reference evidence="2" key="1">
    <citation type="submission" date="2015-11" db="EMBL/GenBank/DDBJ databases">
        <title>De novo transcriptome assembly of four potential Pierce s Disease insect vectors from Arizona vineyards.</title>
        <authorList>
            <person name="Tassone E.E."/>
        </authorList>
    </citation>
    <scope>NUCLEOTIDE SEQUENCE</scope>
</reference>
<feature type="non-terminal residue" evidence="2">
    <location>
        <position position="1"/>
    </location>
</feature>
<dbReference type="SUPFAM" id="SSF56672">
    <property type="entry name" value="DNA/RNA polymerases"/>
    <property type="match status" value="1"/>
</dbReference>
<feature type="domain" description="Reverse transcriptase" evidence="1">
    <location>
        <begin position="127"/>
        <end position="383"/>
    </location>
</feature>
<dbReference type="CDD" id="cd01650">
    <property type="entry name" value="RT_nLTR_like"/>
    <property type="match status" value="1"/>
</dbReference>
<sequence length="577" mass="65301">AKKAFNVHTIRSSSNMCKAAWDIINSHRPKKPYASCSESPDNINNFFIEAVEEIVTNLPEMDFNPLYIANRPKPILDHWLEVRSLDIIKIVNRLKNSRSPDIYGVPCFVLKAVIHEVANPLSVVINKCLSRGVFPDALKIARTVPIYKKGNPEELVNYRPVSVLPVVSKVMESIMKKQLVDFFESNNLLSNTQHGFRSGRSTTTALLSIASKIMEAFEAGESMALTLCDLSRAFDCVPHKILLSKLNSYGIEGTVHKTISSYLENRQQRVSLGGATSGSREVMHGVPQGSILGPLLFLILVNDLRLGGRAVLFADDTTLLSRGKLIHSVLQEAEDLLADAKRWFTTNKLKLNEEKTQLIFCTLKNGDVIEDCDEAVKLLGFWLDPKLNWNCHIDKVCTKLSRVIFLLRKLRNVVPERCLVTVYHALFHSHLAYGILLWGHASACSRILVLQKKALRIITSSDHLEHCRPIFKRLRVLTVQGQYVMNSLIYVKENESLFGRRQDVHGYNTRHAKDLNTLKCRLSKSLNSFPIAAVKLYNSLPESIRNMNTIKFKEAIWSRLTSRPIYALKELEDDPLF</sequence>
<organism evidence="2">
    <name type="scientific">Homalodisca liturata</name>
    <dbReference type="NCBI Taxonomy" id="320908"/>
    <lineage>
        <taxon>Eukaryota</taxon>
        <taxon>Metazoa</taxon>
        <taxon>Ecdysozoa</taxon>
        <taxon>Arthropoda</taxon>
        <taxon>Hexapoda</taxon>
        <taxon>Insecta</taxon>
        <taxon>Pterygota</taxon>
        <taxon>Neoptera</taxon>
        <taxon>Paraneoptera</taxon>
        <taxon>Hemiptera</taxon>
        <taxon>Auchenorrhyncha</taxon>
        <taxon>Membracoidea</taxon>
        <taxon>Cicadellidae</taxon>
        <taxon>Cicadellinae</taxon>
        <taxon>Proconiini</taxon>
        <taxon>Homalodisca</taxon>
    </lineage>
</organism>
<dbReference type="InterPro" id="IPR000477">
    <property type="entry name" value="RT_dom"/>
</dbReference>
<protein>
    <recommendedName>
        <fullName evidence="1">Reverse transcriptase domain-containing protein</fullName>
    </recommendedName>
</protein>
<dbReference type="GO" id="GO:0071897">
    <property type="term" value="P:DNA biosynthetic process"/>
    <property type="evidence" value="ECO:0007669"/>
    <property type="project" value="UniProtKB-ARBA"/>
</dbReference>